<dbReference type="GO" id="GO:0003700">
    <property type="term" value="F:DNA-binding transcription factor activity"/>
    <property type="evidence" value="ECO:0007669"/>
    <property type="project" value="InterPro"/>
</dbReference>
<evidence type="ECO:0000256" key="5">
    <source>
        <dbReference type="ARBA" id="ARBA00023015"/>
    </source>
</evidence>
<feature type="modified residue" description="4-aspartylphosphate" evidence="8">
    <location>
        <position position="56"/>
    </location>
</feature>
<dbReference type="Gene3D" id="3.40.50.2300">
    <property type="match status" value="1"/>
</dbReference>
<protein>
    <recommendedName>
        <fullName evidence="13">DNA-binding response regulator</fullName>
    </recommendedName>
</protein>
<keyword evidence="12" id="KW-1185">Reference proteome</keyword>
<evidence type="ECO:0000256" key="6">
    <source>
        <dbReference type="ARBA" id="ARBA00023125"/>
    </source>
</evidence>
<dbReference type="SMART" id="SM00342">
    <property type="entry name" value="HTH_ARAC"/>
    <property type="match status" value="1"/>
</dbReference>
<dbReference type="SUPFAM" id="SSF52172">
    <property type="entry name" value="CheY-like"/>
    <property type="match status" value="1"/>
</dbReference>
<dbReference type="OrthoDB" id="384217at2"/>
<dbReference type="InterPro" id="IPR009057">
    <property type="entry name" value="Homeodomain-like_sf"/>
</dbReference>
<evidence type="ECO:0000313" key="11">
    <source>
        <dbReference type="EMBL" id="OAS13469.1"/>
    </source>
</evidence>
<dbReference type="InterPro" id="IPR001789">
    <property type="entry name" value="Sig_transdc_resp-reg_receiver"/>
</dbReference>
<dbReference type="PANTHER" id="PTHR42713">
    <property type="entry name" value="HISTIDINE KINASE-RELATED"/>
    <property type="match status" value="1"/>
</dbReference>
<sequence>MTYKVVVIDDKPLIRQAIVQTIAWDKLNCTVVGQAEDGIEGKRLVMELQPDILVTDIKMPGLSGLDLAEEMSANYPMAKTILITGYQDFEYAKRAVRLGVFDFIVKPINYEELSQVIGSAVSEIDSKRRENEQTVKITSAYVELEKQHSDSIPSLRSKLIGDLMTGTGDRQEQVKKLEILYSRFVVQIVRTADLGGQSGAANTVKLKQQMQLRLTEHAHGLTAKRDFYVIESLRNHDLIFVCLFPKVLSQREFRMKLQSFCNAFIDVAKMKEEVSCHIAVSSVYKSLLELPDAFREASQIMDSSFFRMEESVLFPDQGQQEKELGKFSIIQDLEQFNQMLEDKSSEDVIAYLERFLKQITAYSEGNILVVKGLLSEVCLAVARYYFRITGDEFGLGKSVDQILEDVYRLTSMKEASTYLTTFIGTIKKKLEGGEKVYSLVVKKVIDYINTHIADTINLTSTAEHFGLSSSYLSRLLRTETGINFVDLVSKARIETAKRLLMDPKNKVNEVGEMVGYKEYAYFYQVFKRLEGQSPKEYKNRGKEI</sequence>
<evidence type="ECO:0000256" key="1">
    <source>
        <dbReference type="ARBA" id="ARBA00004496"/>
    </source>
</evidence>
<dbReference type="GO" id="GO:0000160">
    <property type="term" value="P:phosphorelay signal transduction system"/>
    <property type="evidence" value="ECO:0007669"/>
    <property type="project" value="UniProtKB-KW"/>
</dbReference>
<evidence type="ECO:0000256" key="3">
    <source>
        <dbReference type="ARBA" id="ARBA00022553"/>
    </source>
</evidence>
<evidence type="ECO:0000256" key="2">
    <source>
        <dbReference type="ARBA" id="ARBA00022490"/>
    </source>
</evidence>
<dbReference type="GO" id="GO:0005737">
    <property type="term" value="C:cytoplasm"/>
    <property type="evidence" value="ECO:0007669"/>
    <property type="project" value="UniProtKB-SubCell"/>
</dbReference>
<dbReference type="InterPro" id="IPR051552">
    <property type="entry name" value="HptR"/>
</dbReference>
<evidence type="ECO:0000259" key="10">
    <source>
        <dbReference type="PROSITE" id="PS50110"/>
    </source>
</evidence>
<evidence type="ECO:0000313" key="12">
    <source>
        <dbReference type="Proteomes" id="UP000078454"/>
    </source>
</evidence>
<dbReference type="SMART" id="SM00448">
    <property type="entry name" value="REC"/>
    <property type="match status" value="1"/>
</dbReference>
<dbReference type="AlphaFoldDB" id="A0A197ZWA0"/>
<dbReference type="STRING" id="1850517.A8708_06295"/>
<comment type="subcellular location">
    <subcellularLocation>
        <location evidence="1">Cytoplasm</location>
    </subcellularLocation>
</comment>
<feature type="domain" description="HTH araC/xylS-type" evidence="9">
    <location>
        <begin position="442"/>
        <end position="540"/>
    </location>
</feature>
<dbReference type="PROSITE" id="PS01124">
    <property type="entry name" value="HTH_ARAC_FAMILY_2"/>
    <property type="match status" value="1"/>
</dbReference>
<dbReference type="Pfam" id="PF12833">
    <property type="entry name" value="HTH_18"/>
    <property type="match status" value="1"/>
</dbReference>
<dbReference type="Pfam" id="PF00072">
    <property type="entry name" value="Response_reg"/>
    <property type="match status" value="1"/>
</dbReference>
<reference evidence="11 12" key="1">
    <citation type="submission" date="2016-05" db="EMBL/GenBank/DDBJ databases">
        <title>Paenibacillus sp. 1ZS3-15 nov., isolated from the rhizosphere soil.</title>
        <authorList>
            <person name="Zhang X.X."/>
            <person name="Zhang J."/>
        </authorList>
    </citation>
    <scope>NUCLEOTIDE SEQUENCE [LARGE SCALE GENOMIC DNA]</scope>
    <source>
        <strain evidence="11 12">1ZS3-15</strain>
    </source>
</reference>
<dbReference type="InterPro" id="IPR018060">
    <property type="entry name" value="HTH_AraC"/>
</dbReference>
<dbReference type="PROSITE" id="PS50110">
    <property type="entry name" value="RESPONSE_REGULATORY"/>
    <property type="match status" value="1"/>
</dbReference>
<evidence type="ECO:0000256" key="7">
    <source>
        <dbReference type="ARBA" id="ARBA00023163"/>
    </source>
</evidence>
<keyword evidence="7" id="KW-0804">Transcription</keyword>
<dbReference type="PROSITE" id="PS00041">
    <property type="entry name" value="HTH_ARAC_FAMILY_1"/>
    <property type="match status" value="1"/>
</dbReference>
<keyword evidence="5" id="KW-0805">Transcription regulation</keyword>
<proteinExistence type="predicted"/>
<dbReference type="RefSeq" id="WP_068671136.1">
    <property type="nucleotide sequence ID" value="NZ_LYPB01000093.1"/>
</dbReference>
<evidence type="ECO:0000256" key="8">
    <source>
        <dbReference type="PROSITE-ProRule" id="PRU00169"/>
    </source>
</evidence>
<dbReference type="Gene3D" id="1.10.10.60">
    <property type="entry name" value="Homeodomain-like"/>
    <property type="match status" value="2"/>
</dbReference>
<dbReference type="InterPro" id="IPR018062">
    <property type="entry name" value="HTH_AraC-typ_CS"/>
</dbReference>
<dbReference type="InterPro" id="IPR011006">
    <property type="entry name" value="CheY-like_superfamily"/>
</dbReference>
<dbReference type="CDD" id="cd17536">
    <property type="entry name" value="REC_YesN-like"/>
    <property type="match status" value="1"/>
</dbReference>
<dbReference type="GO" id="GO:0043565">
    <property type="term" value="F:sequence-specific DNA binding"/>
    <property type="evidence" value="ECO:0007669"/>
    <property type="project" value="InterPro"/>
</dbReference>
<evidence type="ECO:0000259" key="9">
    <source>
        <dbReference type="PROSITE" id="PS01124"/>
    </source>
</evidence>
<feature type="domain" description="Response regulatory" evidence="10">
    <location>
        <begin position="4"/>
        <end position="121"/>
    </location>
</feature>
<dbReference type="SUPFAM" id="SSF46689">
    <property type="entry name" value="Homeodomain-like"/>
    <property type="match status" value="2"/>
</dbReference>
<evidence type="ECO:0000256" key="4">
    <source>
        <dbReference type="ARBA" id="ARBA00023012"/>
    </source>
</evidence>
<gene>
    <name evidence="11" type="ORF">A8708_06295</name>
</gene>
<keyword evidence="6" id="KW-0238">DNA-binding</keyword>
<dbReference type="PANTHER" id="PTHR42713:SF3">
    <property type="entry name" value="TRANSCRIPTIONAL REGULATORY PROTEIN HPTR"/>
    <property type="match status" value="1"/>
</dbReference>
<organism evidence="11 12">
    <name type="scientific">Paenibacillus oryzisoli</name>
    <dbReference type="NCBI Taxonomy" id="1850517"/>
    <lineage>
        <taxon>Bacteria</taxon>
        <taxon>Bacillati</taxon>
        <taxon>Bacillota</taxon>
        <taxon>Bacilli</taxon>
        <taxon>Bacillales</taxon>
        <taxon>Paenibacillaceae</taxon>
        <taxon>Paenibacillus</taxon>
    </lineage>
</organism>
<evidence type="ECO:0008006" key="13">
    <source>
        <dbReference type="Google" id="ProtNLM"/>
    </source>
</evidence>
<accession>A0A197ZWA0</accession>
<dbReference type="EMBL" id="LYPB01000093">
    <property type="protein sequence ID" value="OAS13469.1"/>
    <property type="molecule type" value="Genomic_DNA"/>
</dbReference>
<dbReference type="Proteomes" id="UP000078454">
    <property type="component" value="Unassembled WGS sequence"/>
</dbReference>
<keyword evidence="3 8" id="KW-0597">Phosphoprotein</keyword>
<keyword evidence="4" id="KW-0902">Two-component regulatory system</keyword>
<name>A0A197ZWA0_9BACL</name>
<keyword evidence="2" id="KW-0963">Cytoplasm</keyword>
<comment type="caution">
    <text evidence="11">The sequence shown here is derived from an EMBL/GenBank/DDBJ whole genome shotgun (WGS) entry which is preliminary data.</text>
</comment>